<feature type="transmembrane region" description="Helical" evidence="1">
    <location>
        <begin position="119"/>
        <end position="136"/>
    </location>
</feature>
<dbReference type="PATRIC" id="fig|1116213.3.peg.175"/>
<dbReference type="HOGENOM" id="CLU_086961_0_0_14"/>
<feature type="transmembrane region" description="Helical" evidence="1">
    <location>
        <begin position="179"/>
        <end position="202"/>
    </location>
</feature>
<feature type="transmembrane region" description="Helical" evidence="1">
    <location>
        <begin position="40"/>
        <end position="60"/>
    </location>
</feature>
<protein>
    <submittedName>
        <fullName evidence="2">Uncharacterized protein</fullName>
    </submittedName>
</protein>
<reference evidence="2" key="1">
    <citation type="submission" date="2011-11" db="EMBL/GenBank/DDBJ databases">
        <title>Complete genome sequence of Candidatus Mycoplasma haemominutum.</title>
        <authorList>
            <person name="Barker E.N."/>
            <person name="Darby A.C."/>
            <person name="Helps C.R."/>
            <person name="Peters I.R."/>
            <person name="Hughes M.A."/>
            <person name="Radford A.D."/>
            <person name="Novacco M."/>
            <person name="Boretti F."/>
            <person name="Hofmann-Lehmann R."/>
            <person name="Tasker S."/>
        </authorList>
    </citation>
    <scope>NUCLEOTIDE SEQUENCE</scope>
    <source>
        <strain evidence="2">Birmingham 1</strain>
    </source>
</reference>
<sequence length="226" mass="26726">MRNLFVLIRQITWQSNFLAFLLPTVYLWKPCLPIFYSNALFVACAALLSTASIIFSFLLLPVYLNLNLFYERTYATPTAVYVFWNIWNHFVTLIAFLNLLSYRYNSYRRERFFSKTRSLLKYLTYWVVNALANIYFCIDQSQALPYGAIANWSWVRTDNLSVASADNGQNAPIVYNFQLAFFSFLAVWITTVLFFLLFWAFFESKHKYNRDTEEIKAIRPWTLAIN</sequence>
<reference evidence="2" key="2">
    <citation type="submission" date="2011-11" db="EMBL/GenBank/DDBJ databases">
        <authorList>
            <person name="Barker E."/>
        </authorList>
    </citation>
    <scope>NUCLEOTIDE SEQUENCE</scope>
    <source>
        <strain evidence="2">Birmingham 1</strain>
    </source>
</reference>
<organism evidence="2">
    <name type="scientific">Candidatus Mycoplasma haematominutum 'Birmingham 1'</name>
    <dbReference type="NCBI Taxonomy" id="1116213"/>
    <lineage>
        <taxon>Bacteria</taxon>
        <taxon>Bacillati</taxon>
        <taxon>Mycoplasmatota</taxon>
        <taxon>Mollicutes</taxon>
        <taxon>Mycoplasmataceae</taxon>
        <taxon>Mycoplasma</taxon>
    </lineage>
</organism>
<proteinExistence type="predicted"/>
<name>G8C2Y4_9MOLU</name>
<feature type="transmembrane region" description="Helical" evidence="1">
    <location>
        <begin position="80"/>
        <end position="99"/>
    </location>
</feature>
<accession>G8C2Y4</accession>
<evidence type="ECO:0000256" key="1">
    <source>
        <dbReference type="SAM" id="Phobius"/>
    </source>
</evidence>
<dbReference type="AlphaFoldDB" id="G8C2Y4"/>
<evidence type="ECO:0000313" key="2">
    <source>
        <dbReference type="EMBL" id="CCE66682.1"/>
    </source>
</evidence>
<gene>
    <name evidence="2" type="ORF">MHM_01640</name>
</gene>
<dbReference type="KEGG" id="mhb:MHM_01640"/>
<keyword evidence="1" id="KW-1133">Transmembrane helix</keyword>
<dbReference type="EMBL" id="HE613254">
    <property type="protein sequence ID" value="CCE66682.1"/>
    <property type="molecule type" value="Genomic_DNA"/>
</dbReference>
<keyword evidence="1" id="KW-0812">Transmembrane</keyword>
<keyword evidence="1" id="KW-0472">Membrane</keyword>